<evidence type="ECO:0000313" key="1">
    <source>
        <dbReference type="EMBL" id="CCI55349.1"/>
    </source>
</evidence>
<dbReference type="EMBL" id="FO203439">
    <property type="protein sequence ID" value="CCI55349.1"/>
    <property type="molecule type" value="Genomic_DNA"/>
</dbReference>
<proteinExistence type="predicted"/>
<name>L0P1N7_PHYED</name>
<accession>L0P1N7</accession>
<organism evidence="1">
    <name type="scientific">Phyllostachys edulis</name>
    <name type="common">Tortoise shell bamboo</name>
    <name type="synonym">Bambusa edulis</name>
    <dbReference type="NCBI Taxonomy" id="38705"/>
    <lineage>
        <taxon>Eukaryota</taxon>
        <taxon>Viridiplantae</taxon>
        <taxon>Streptophyta</taxon>
        <taxon>Embryophyta</taxon>
        <taxon>Tracheophyta</taxon>
        <taxon>Spermatophyta</taxon>
        <taxon>Magnoliopsida</taxon>
        <taxon>Liliopsida</taxon>
        <taxon>Poales</taxon>
        <taxon>Poaceae</taxon>
        <taxon>BOP clade</taxon>
        <taxon>Bambusoideae</taxon>
        <taxon>Arundinarodae</taxon>
        <taxon>Arundinarieae</taxon>
        <taxon>Arundinariinae</taxon>
        <taxon>Phyllostachys</taxon>
    </lineage>
</organism>
<dbReference type="AlphaFoldDB" id="L0P1N7"/>
<protein>
    <submittedName>
        <fullName evidence="1">PH01B019A14.18 protein</fullName>
    </submittedName>
</protein>
<sequence>MAPPLHASHLKVITSAVRSCLDGQGHLCGITTEKTQGIMTPKGVYSPLGTSELANEEVISQPCPIP</sequence>
<gene>
    <name evidence="1" type="primary">PH01B019A14.18</name>
</gene>
<reference evidence="1" key="1">
    <citation type="submission" date="2012-05" db="EMBL/GenBank/DDBJ databases">
        <authorList>
            <person name="Han B."/>
            <person name="Lu Y."/>
            <person name="Feng Q."/>
            <person name="Zhao Q."/>
            <person name="Lu T.T."/>
            <person name="Li Y."/>
            <person name="Liu K.Y."/>
            <person name="Huang X.H."/>
            <person name="Fan D.L."/>
            <person name="Weng Q.J."/>
            <person name="Zhang L."/>
            <person name="Lu Y.Q."/>
            <person name="Guo Y.L."/>
            <person name="Li W.J."/>
            <person name="Zhou C.C."/>
            <person name="Lu H.Y."/>
            <person name="Huang T."/>
            <person name="Zhu C.R."/>
            <person name="Zhao Y."/>
            <person name="Hu T."/>
            <person name="Yao N."/>
        </authorList>
    </citation>
    <scope>NUCLEOTIDE SEQUENCE</scope>
</reference>